<gene>
    <name evidence="2" type="ORF">LVJ77_02720</name>
</gene>
<name>A0A8T9MTG9_9NEIS</name>
<dbReference type="KEGG" id="ckh:LVJ77_02720"/>
<protein>
    <submittedName>
        <fullName evidence="2">Uncharacterized protein</fullName>
    </submittedName>
</protein>
<organism evidence="2 3">
    <name type="scientific">Conchiformibius kuhniae</name>
    <dbReference type="NCBI Taxonomy" id="211502"/>
    <lineage>
        <taxon>Bacteria</taxon>
        <taxon>Pseudomonadati</taxon>
        <taxon>Pseudomonadota</taxon>
        <taxon>Betaproteobacteria</taxon>
        <taxon>Neisseriales</taxon>
        <taxon>Neisseriaceae</taxon>
        <taxon>Conchiformibius</taxon>
    </lineage>
</organism>
<feature type="chain" id="PRO_5035811107" evidence="1">
    <location>
        <begin position="20"/>
        <end position="139"/>
    </location>
</feature>
<evidence type="ECO:0000313" key="3">
    <source>
        <dbReference type="Proteomes" id="UP000831534"/>
    </source>
</evidence>
<sequence>MKRKILLLVLSLGATATHAAAPLSCKTLKSGFHNHQRCVFAGNSLEQAYRALRSRLVRENPTLAPVFPANLPAQSQTRTRKKDNGDCGINERTVEFKRGNGTASMKISGGNDCVAEDGYELRLRQERGKTIIDHHSYAS</sequence>
<evidence type="ECO:0000256" key="1">
    <source>
        <dbReference type="SAM" id="SignalP"/>
    </source>
</evidence>
<dbReference type="EMBL" id="CP091521">
    <property type="protein sequence ID" value="UOP05180.1"/>
    <property type="molecule type" value="Genomic_DNA"/>
</dbReference>
<dbReference type="Proteomes" id="UP000831534">
    <property type="component" value="Chromosome"/>
</dbReference>
<accession>A0A8T9MTG9</accession>
<reference evidence="2" key="2">
    <citation type="submission" date="2024-09" db="EMBL/GenBank/DDBJ databases">
        <authorList>
            <person name="Veyrier F.J."/>
        </authorList>
    </citation>
    <scope>NUCLEOTIDE SEQUENCE</scope>
    <source>
        <strain evidence="2">17694</strain>
    </source>
</reference>
<feature type="signal peptide" evidence="1">
    <location>
        <begin position="1"/>
        <end position="19"/>
    </location>
</feature>
<evidence type="ECO:0000313" key="2">
    <source>
        <dbReference type="EMBL" id="UOP05180.1"/>
    </source>
</evidence>
<keyword evidence="1" id="KW-0732">Signal</keyword>
<reference evidence="2" key="1">
    <citation type="journal article" date="2022" name="Res Sq">
        <title>Evolution of multicellular longitudinally dividing oral cavity symbionts (Neisseriaceae).</title>
        <authorList>
            <person name="Nyongesa S."/>
            <person name="Weber P."/>
            <person name="Bernet E."/>
            <person name="Pullido F."/>
            <person name="Nieckarz M."/>
            <person name="Delaby M."/>
            <person name="Nieves C."/>
            <person name="Viehboeck T."/>
            <person name="Krause N."/>
            <person name="Rivera-Millot A."/>
            <person name="Nakamura A."/>
            <person name="Vischer N."/>
            <person name="VanNieuwenhze M."/>
            <person name="Brun Y."/>
            <person name="Cava F."/>
            <person name="Bulgheresi S."/>
            <person name="Veyrier F."/>
        </authorList>
    </citation>
    <scope>NUCLEOTIDE SEQUENCE</scope>
    <source>
        <strain evidence="2">17694</strain>
    </source>
</reference>
<dbReference type="AlphaFoldDB" id="A0A8T9MTG9"/>
<proteinExistence type="predicted"/>
<dbReference type="RefSeq" id="WP_156900752.1">
    <property type="nucleotide sequence ID" value="NZ_CP091521.1"/>
</dbReference>
<keyword evidence="3" id="KW-1185">Reference proteome</keyword>